<name>A0A4R6QFS2_9BURK</name>
<reference evidence="1 2" key="1">
    <citation type="submission" date="2019-03" db="EMBL/GenBank/DDBJ databases">
        <title>Genomic Encyclopedia of Type Strains, Phase IV (KMG-IV): sequencing the most valuable type-strain genomes for metagenomic binning, comparative biology and taxonomic classification.</title>
        <authorList>
            <person name="Goeker M."/>
        </authorList>
    </citation>
    <scope>NUCLEOTIDE SEQUENCE [LARGE SCALE GENOMIC DNA]</scope>
    <source>
        <strain evidence="1 2">DSM 16998</strain>
    </source>
</reference>
<organism evidence="1 2">
    <name type="scientific">Roseateles toxinivorans</name>
    <dbReference type="NCBI Taxonomy" id="270368"/>
    <lineage>
        <taxon>Bacteria</taxon>
        <taxon>Pseudomonadati</taxon>
        <taxon>Pseudomonadota</taxon>
        <taxon>Betaproteobacteria</taxon>
        <taxon>Burkholderiales</taxon>
        <taxon>Sphaerotilaceae</taxon>
        <taxon>Roseateles</taxon>
    </lineage>
</organism>
<dbReference type="InParanoid" id="A0A4R6QFS2"/>
<comment type="caution">
    <text evidence="1">The sequence shown here is derived from an EMBL/GenBank/DDBJ whole genome shotgun (WGS) entry which is preliminary data.</text>
</comment>
<proteinExistence type="predicted"/>
<gene>
    <name evidence="1" type="ORF">DES47_11331</name>
</gene>
<sequence length="261" mass="27799">MSAAELLVMEADVRRIWAAVRFVDAPSQRTVEAPLQVSARGVRWVRNLSGLHVLAELDETLLAAADRPPGLARQLAVYEAAFELAPAVPALAVSGRVSDPSGRYLPRMFTVNLPRAQLPAGRLAERFIPVEVLLDPSPAAPLLGSWAALRVSLTHAGRPAAHAVLRLHRVTGGQLLGRAMSDARGQALLIAAGITQVTVGQGELVVEREVEADLTVSFDPAADPLQPLDPDALALRGGVVRRILRRSFASGRVESLTIALP</sequence>
<dbReference type="OrthoDB" id="8526268at2"/>
<dbReference type="AlphaFoldDB" id="A0A4R6QFS2"/>
<dbReference type="Proteomes" id="UP000295361">
    <property type="component" value="Unassembled WGS sequence"/>
</dbReference>
<protein>
    <submittedName>
        <fullName evidence="1">Uncharacterized protein</fullName>
    </submittedName>
</protein>
<evidence type="ECO:0000313" key="2">
    <source>
        <dbReference type="Proteomes" id="UP000295361"/>
    </source>
</evidence>
<evidence type="ECO:0000313" key="1">
    <source>
        <dbReference type="EMBL" id="TDP61348.1"/>
    </source>
</evidence>
<accession>A0A4R6QFS2</accession>
<keyword evidence="2" id="KW-1185">Reference proteome</keyword>
<dbReference type="EMBL" id="SNXS01000013">
    <property type="protein sequence ID" value="TDP61348.1"/>
    <property type="molecule type" value="Genomic_DNA"/>
</dbReference>
<dbReference type="RefSeq" id="WP_133703666.1">
    <property type="nucleotide sequence ID" value="NZ_SNXS01000013.1"/>
</dbReference>